<reference evidence="1" key="1">
    <citation type="submission" date="2024-04" db="EMBL/GenBank/DDBJ databases">
        <authorList>
            <consortium name="Molecular Ecology Group"/>
        </authorList>
    </citation>
    <scope>NUCLEOTIDE SEQUENCE</scope>
</reference>
<gene>
    <name evidence="1" type="ORF">LPLAT_LOCUS4052</name>
</gene>
<proteinExistence type="predicted"/>
<sequence>MNQGKNREGGHTCARSIRGFLGALTASSWDPAKRCSGRNYRKTVVDLRDRYPGERIGDLPSDRWRPSWKGEDSATFTTTTKTTTRLTGANRPSRRQNRERLVSVHEVRWRRIVRLPETKRFAAVVGAARTCRSAARCACLWPREKPTTDCRRGACVRS</sequence>
<protein>
    <submittedName>
        <fullName evidence="1">Uncharacterized protein</fullName>
    </submittedName>
</protein>
<evidence type="ECO:0000313" key="2">
    <source>
        <dbReference type="Proteomes" id="UP001497644"/>
    </source>
</evidence>
<accession>A0AAV2NGA2</accession>
<dbReference type="EMBL" id="OZ034836">
    <property type="protein sequence ID" value="CAL1678166.1"/>
    <property type="molecule type" value="Genomic_DNA"/>
</dbReference>
<organism evidence="1 2">
    <name type="scientific">Lasius platythorax</name>
    <dbReference type="NCBI Taxonomy" id="488582"/>
    <lineage>
        <taxon>Eukaryota</taxon>
        <taxon>Metazoa</taxon>
        <taxon>Ecdysozoa</taxon>
        <taxon>Arthropoda</taxon>
        <taxon>Hexapoda</taxon>
        <taxon>Insecta</taxon>
        <taxon>Pterygota</taxon>
        <taxon>Neoptera</taxon>
        <taxon>Endopterygota</taxon>
        <taxon>Hymenoptera</taxon>
        <taxon>Apocrita</taxon>
        <taxon>Aculeata</taxon>
        <taxon>Formicoidea</taxon>
        <taxon>Formicidae</taxon>
        <taxon>Formicinae</taxon>
        <taxon>Lasius</taxon>
        <taxon>Lasius</taxon>
    </lineage>
</organism>
<name>A0AAV2NGA2_9HYME</name>
<keyword evidence="2" id="KW-1185">Reference proteome</keyword>
<evidence type="ECO:0000313" key="1">
    <source>
        <dbReference type="EMBL" id="CAL1678166.1"/>
    </source>
</evidence>
<dbReference type="Proteomes" id="UP001497644">
    <property type="component" value="Chromosome 13"/>
</dbReference>
<dbReference type="AlphaFoldDB" id="A0AAV2NGA2"/>